<dbReference type="InterPro" id="IPR036909">
    <property type="entry name" value="Cyt_c-like_dom_sf"/>
</dbReference>
<protein>
    <recommendedName>
        <fullName evidence="3">Cytochrome c domain-containing protein</fullName>
    </recommendedName>
</protein>
<evidence type="ECO:0000313" key="1">
    <source>
        <dbReference type="EMBL" id="GGF97401.1"/>
    </source>
</evidence>
<dbReference type="AlphaFoldDB" id="A0A917CSH5"/>
<keyword evidence="2" id="KW-1185">Reference proteome</keyword>
<dbReference type="GO" id="GO:0009055">
    <property type="term" value="F:electron transfer activity"/>
    <property type="evidence" value="ECO:0007669"/>
    <property type="project" value="InterPro"/>
</dbReference>
<reference evidence="1" key="2">
    <citation type="submission" date="2020-09" db="EMBL/GenBank/DDBJ databases">
        <authorList>
            <person name="Sun Q."/>
            <person name="Zhou Y."/>
        </authorList>
    </citation>
    <scope>NUCLEOTIDE SEQUENCE</scope>
    <source>
        <strain evidence="1">CGMCC 1.12181</strain>
    </source>
</reference>
<name>A0A917CSH5_9GAMM</name>
<evidence type="ECO:0000313" key="2">
    <source>
        <dbReference type="Proteomes" id="UP000605253"/>
    </source>
</evidence>
<comment type="caution">
    <text evidence="1">The sequence shown here is derived from an EMBL/GenBank/DDBJ whole genome shotgun (WGS) entry which is preliminary data.</text>
</comment>
<organism evidence="1 2">
    <name type="scientific">Marinicella pacifica</name>
    <dbReference type="NCBI Taxonomy" id="1171543"/>
    <lineage>
        <taxon>Bacteria</taxon>
        <taxon>Pseudomonadati</taxon>
        <taxon>Pseudomonadota</taxon>
        <taxon>Gammaproteobacteria</taxon>
        <taxon>Lysobacterales</taxon>
        <taxon>Marinicellaceae</taxon>
        <taxon>Marinicella</taxon>
    </lineage>
</organism>
<sequence length="142" mass="15525">MPLIWFILFGIIGVNTAFAGLSGCDDLSTIAETPAVGMSTDIQPIFDTHCTACHGPPDPIAFMDLTHGAQDIVAVPSFQIPELNRVEPGTVSMSYLFFKINCNGQLSGNRMPRDAPPLNLTDQALIRDWINQMLIFKDGFEP</sequence>
<dbReference type="SUPFAM" id="SSF46626">
    <property type="entry name" value="Cytochrome c"/>
    <property type="match status" value="1"/>
</dbReference>
<gene>
    <name evidence="1" type="ORF">GCM10011365_18540</name>
</gene>
<reference evidence="1" key="1">
    <citation type="journal article" date="2014" name="Int. J. Syst. Evol. Microbiol.">
        <title>Complete genome sequence of Corynebacterium casei LMG S-19264T (=DSM 44701T), isolated from a smear-ripened cheese.</title>
        <authorList>
            <consortium name="US DOE Joint Genome Institute (JGI-PGF)"/>
            <person name="Walter F."/>
            <person name="Albersmeier A."/>
            <person name="Kalinowski J."/>
            <person name="Ruckert C."/>
        </authorList>
    </citation>
    <scope>NUCLEOTIDE SEQUENCE</scope>
    <source>
        <strain evidence="1">CGMCC 1.12181</strain>
    </source>
</reference>
<dbReference type="EMBL" id="BMEO01000007">
    <property type="protein sequence ID" value="GGF97401.1"/>
    <property type="molecule type" value="Genomic_DNA"/>
</dbReference>
<proteinExistence type="predicted"/>
<dbReference type="GO" id="GO:0020037">
    <property type="term" value="F:heme binding"/>
    <property type="evidence" value="ECO:0007669"/>
    <property type="project" value="InterPro"/>
</dbReference>
<evidence type="ECO:0008006" key="3">
    <source>
        <dbReference type="Google" id="ProtNLM"/>
    </source>
</evidence>
<accession>A0A917CSH5</accession>
<dbReference type="Proteomes" id="UP000605253">
    <property type="component" value="Unassembled WGS sequence"/>
</dbReference>